<evidence type="ECO:0000256" key="2">
    <source>
        <dbReference type="ARBA" id="ARBA00006577"/>
    </source>
</evidence>
<comment type="similarity">
    <text evidence="2 6">Belongs to the FKBP-type PPIase family.</text>
</comment>
<accession>A0ABP7Q835</accession>
<dbReference type="Gene3D" id="3.10.50.40">
    <property type="match status" value="1"/>
</dbReference>
<dbReference type="Proteomes" id="UP001501556">
    <property type="component" value="Unassembled WGS sequence"/>
</dbReference>
<dbReference type="Pfam" id="PF00254">
    <property type="entry name" value="FKBP_C"/>
    <property type="match status" value="1"/>
</dbReference>
<comment type="catalytic activity">
    <reaction evidence="1 5 6">
        <text>[protein]-peptidylproline (omega=180) = [protein]-peptidylproline (omega=0)</text>
        <dbReference type="Rhea" id="RHEA:16237"/>
        <dbReference type="Rhea" id="RHEA-COMP:10747"/>
        <dbReference type="Rhea" id="RHEA-COMP:10748"/>
        <dbReference type="ChEBI" id="CHEBI:83833"/>
        <dbReference type="ChEBI" id="CHEBI:83834"/>
        <dbReference type="EC" id="5.2.1.8"/>
    </reaction>
</comment>
<proteinExistence type="inferred from homology"/>
<evidence type="ECO:0000313" key="9">
    <source>
        <dbReference type="EMBL" id="GAA3978157.1"/>
    </source>
</evidence>
<dbReference type="EMBL" id="BAABDI010000016">
    <property type="protein sequence ID" value="GAA3978157.1"/>
    <property type="molecule type" value="Genomic_DNA"/>
</dbReference>
<evidence type="ECO:0000256" key="4">
    <source>
        <dbReference type="ARBA" id="ARBA00023235"/>
    </source>
</evidence>
<protein>
    <recommendedName>
        <fullName evidence="6">Peptidyl-prolyl cis-trans isomerase</fullName>
        <ecNumber evidence="6">5.2.1.8</ecNumber>
    </recommendedName>
</protein>
<organism evidence="9 10">
    <name type="scientific">Hymenobacter antarcticus</name>
    <dbReference type="NCBI Taxonomy" id="486270"/>
    <lineage>
        <taxon>Bacteria</taxon>
        <taxon>Pseudomonadati</taxon>
        <taxon>Bacteroidota</taxon>
        <taxon>Cytophagia</taxon>
        <taxon>Cytophagales</taxon>
        <taxon>Hymenobacteraceae</taxon>
        <taxon>Hymenobacter</taxon>
    </lineage>
</organism>
<feature type="domain" description="PPIase FKBP-type" evidence="8">
    <location>
        <begin position="88"/>
        <end position="199"/>
    </location>
</feature>
<keyword evidence="7" id="KW-0732">Signal</keyword>
<gene>
    <name evidence="9" type="ORF">GCM10022407_24200</name>
</gene>
<evidence type="ECO:0000256" key="5">
    <source>
        <dbReference type="PROSITE-ProRule" id="PRU00277"/>
    </source>
</evidence>
<dbReference type="SUPFAM" id="SSF54534">
    <property type="entry name" value="FKBP-like"/>
    <property type="match status" value="1"/>
</dbReference>
<evidence type="ECO:0000256" key="1">
    <source>
        <dbReference type="ARBA" id="ARBA00000971"/>
    </source>
</evidence>
<reference evidence="10" key="1">
    <citation type="journal article" date="2019" name="Int. J. Syst. Evol. Microbiol.">
        <title>The Global Catalogue of Microorganisms (GCM) 10K type strain sequencing project: providing services to taxonomists for standard genome sequencing and annotation.</title>
        <authorList>
            <consortium name="The Broad Institute Genomics Platform"/>
            <consortium name="The Broad Institute Genome Sequencing Center for Infectious Disease"/>
            <person name="Wu L."/>
            <person name="Ma J."/>
        </authorList>
    </citation>
    <scope>NUCLEOTIDE SEQUENCE [LARGE SCALE GENOMIC DNA]</scope>
    <source>
        <strain evidence="10">JCM 17217</strain>
    </source>
</reference>
<dbReference type="EC" id="5.2.1.8" evidence="6"/>
<keyword evidence="3 5" id="KW-0697">Rotamase</keyword>
<dbReference type="InterPro" id="IPR046357">
    <property type="entry name" value="PPIase_dom_sf"/>
</dbReference>
<feature type="signal peptide" evidence="7">
    <location>
        <begin position="1"/>
        <end position="25"/>
    </location>
</feature>
<name>A0ABP7Q835_9BACT</name>
<dbReference type="PANTHER" id="PTHR43811:SF19">
    <property type="entry name" value="39 KDA FK506-BINDING NUCLEAR PROTEIN"/>
    <property type="match status" value="1"/>
</dbReference>
<dbReference type="InterPro" id="IPR001179">
    <property type="entry name" value="PPIase_FKBP_dom"/>
</dbReference>
<keyword evidence="4 5" id="KW-0413">Isomerase</keyword>
<dbReference type="PROSITE" id="PS50059">
    <property type="entry name" value="FKBP_PPIASE"/>
    <property type="match status" value="1"/>
</dbReference>
<evidence type="ECO:0000256" key="3">
    <source>
        <dbReference type="ARBA" id="ARBA00023110"/>
    </source>
</evidence>
<evidence type="ECO:0000313" key="10">
    <source>
        <dbReference type="Proteomes" id="UP001501556"/>
    </source>
</evidence>
<keyword evidence="10" id="KW-1185">Reference proteome</keyword>
<comment type="caution">
    <text evidence="9">The sequence shown here is derived from an EMBL/GenBank/DDBJ whole genome shotgun (WGS) entry which is preliminary data.</text>
</comment>
<sequence length="199" mass="21240">MKNILLHSRLLVLLAGLLLAAPALWSCNTETASTKVLREHEEQMARIDEDTIRNYLTRNNLIATATRTNSGVYVSTIVAGNGTPVTAGKQVRVKYVGRFLSNGAQPGSSGYPASFGNPSFPQGSIFDNSADNRTACGCAVFTAGNGSTKPGFDEGLQLLRKGDRKLLLIPSRLMYGSAGTTGIPPDSALMFDVEVLEVF</sequence>
<dbReference type="RefSeq" id="WP_345124702.1">
    <property type="nucleotide sequence ID" value="NZ_BAABDI010000016.1"/>
</dbReference>
<dbReference type="PANTHER" id="PTHR43811">
    <property type="entry name" value="FKBP-TYPE PEPTIDYL-PROLYL CIS-TRANS ISOMERASE FKPA"/>
    <property type="match status" value="1"/>
</dbReference>
<evidence type="ECO:0000256" key="7">
    <source>
        <dbReference type="SAM" id="SignalP"/>
    </source>
</evidence>
<evidence type="ECO:0000259" key="8">
    <source>
        <dbReference type="PROSITE" id="PS50059"/>
    </source>
</evidence>
<evidence type="ECO:0000256" key="6">
    <source>
        <dbReference type="RuleBase" id="RU003915"/>
    </source>
</evidence>
<feature type="chain" id="PRO_5046060679" description="Peptidyl-prolyl cis-trans isomerase" evidence="7">
    <location>
        <begin position="26"/>
        <end position="199"/>
    </location>
</feature>